<keyword evidence="5" id="KW-1185">Reference proteome</keyword>
<dbReference type="EMBL" id="CU928166">
    <property type="protein sequence ID" value="CAR21533.1"/>
    <property type="molecule type" value="Genomic_DNA"/>
</dbReference>
<dbReference type="InterPro" id="IPR059025">
    <property type="entry name" value="STB6_N"/>
</dbReference>
<evidence type="ECO:0000313" key="4">
    <source>
        <dbReference type="EMBL" id="CAR21533.1"/>
    </source>
</evidence>
<protein>
    <submittedName>
        <fullName evidence="4">KLTH0B04246p</fullName>
    </submittedName>
</protein>
<sequence length="756" mass="86078">MQNDDPKTPATPRKLAAAHSSIPLSHQSPPAQDVECPPLTAFVFPDLRAVYTMKLHEIPGIAFSEVTLFGFEIYIVEQWILERKHSTIIASYTGNSQDIVHAVEFALPESPYFWPAPFKAYYDELITFSAPKWTDDGTLFVSTSSQIPSALNLLHVECGDLRKIWNVLKVNLDLKRLHCGGRSAMLLCEPSSASCEKFAQLYKVVSPTKMSQDTESISLTHAVVELITLVQISLTYFDLLDLQYRDGILCSFTERAINDWWVLYGSVYLGISRPKHEGTLGPTTVAALLSLVLTVFFKLTVVNCISSKEPFDEEAFHGGIYLFQKKHGLLKSNSTSISVLDPIVLAKLFEVTPKVSNTDFFKIKKVVKSTVQDITGKGNPMQLANGILTTDLDYLAKNVHGSILCFLWRGKNTKQSAQKLSSKRKFANITFNRGDPADEILKSNVYASKRDDEIWEDFDDQNSSNSPRQESHQFDKDSIQRYSPKNEDLREAREVELSRKSDGRVFETELHRRPSVPYLPEDVGMLQMEYENAPRKNNLGNVKTRRRSLSTVQDAIETWANPFDPSLIRLARNALRLEKEISWNQTQRTTKSEKDQLITPHMKRLRENHSELRSKLQGLEHLRETLNNKHSVVLGDISELDSLGSKLKYDVRILENRMRDVEERVAQFGSKLNSMARSMEDKEACQLITSSFYNNPKKLDRYAREILEGAGRFKSHGVILNLWELTKSMPSPLLAEVQRIWIYLCDRFAPQGHLRK</sequence>
<dbReference type="InterPro" id="IPR038919">
    <property type="entry name" value="STB2/STB2"/>
</dbReference>
<dbReference type="RefSeq" id="XP_002551971.1">
    <property type="nucleotide sequence ID" value="XM_002551925.1"/>
</dbReference>
<dbReference type="PANTHER" id="PTHR31011:SF2">
    <property type="entry name" value="PROTEIN STB2-RELATED"/>
    <property type="match status" value="1"/>
</dbReference>
<evidence type="ECO:0000313" key="5">
    <source>
        <dbReference type="Proteomes" id="UP000002036"/>
    </source>
</evidence>
<feature type="compositionally biased region" description="Basic and acidic residues" evidence="2">
    <location>
        <begin position="469"/>
        <end position="478"/>
    </location>
</feature>
<dbReference type="GeneID" id="8290808"/>
<feature type="domain" description="STB6-like N-terminal" evidence="3">
    <location>
        <begin position="41"/>
        <end position="177"/>
    </location>
</feature>
<evidence type="ECO:0000259" key="3">
    <source>
        <dbReference type="Pfam" id="PF25995"/>
    </source>
</evidence>
<feature type="coiled-coil region" evidence="1">
    <location>
        <begin position="602"/>
        <end position="671"/>
    </location>
</feature>
<dbReference type="HOGENOM" id="CLU_010065_0_0_1"/>
<dbReference type="AlphaFoldDB" id="C5DCM2"/>
<dbReference type="KEGG" id="lth:KLTH0B04246g"/>
<dbReference type="PANTHER" id="PTHR31011">
    <property type="entry name" value="PROTEIN STB2-RELATED"/>
    <property type="match status" value="1"/>
</dbReference>
<dbReference type="InParanoid" id="C5DCM2"/>
<dbReference type="STRING" id="559295.C5DCM2"/>
<gene>
    <name evidence="4" type="ordered locus">KLTH0B04246g</name>
</gene>
<dbReference type="eggNOG" id="ENOG502QT8Q">
    <property type="taxonomic scope" value="Eukaryota"/>
</dbReference>
<evidence type="ECO:0000256" key="2">
    <source>
        <dbReference type="SAM" id="MobiDB-lite"/>
    </source>
</evidence>
<evidence type="ECO:0000256" key="1">
    <source>
        <dbReference type="SAM" id="Coils"/>
    </source>
</evidence>
<dbReference type="FunCoup" id="C5DCM2">
    <property type="interactions" value="96"/>
</dbReference>
<feature type="region of interest" description="Disordered" evidence="2">
    <location>
        <begin position="457"/>
        <end position="478"/>
    </location>
</feature>
<reference evidence="4 5" key="1">
    <citation type="journal article" date="2009" name="Genome Res.">
        <title>Comparative genomics of protoploid Saccharomycetaceae.</title>
        <authorList>
            <consortium name="The Genolevures Consortium"/>
            <person name="Souciet J.-L."/>
            <person name="Dujon B."/>
            <person name="Gaillardin C."/>
            <person name="Johnston M."/>
            <person name="Baret P.V."/>
            <person name="Cliften P."/>
            <person name="Sherman D.J."/>
            <person name="Weissenbach J."/>
            <person name="Westhof E."/>
            <person name="Wincker P."/>
            <person name="Jubin C."/>
            <person name="Poulain J."/>
            <person name="Barbe V."/>
            <person name="Segurens B."/>
            <person name="Artiguenave F."/>
            <person name="Anthouard V."/>
            <person name="Vacherie B."/>
            <person name="Val M.-E."/>
            <person name="Fulton R.S."/>
            <person name="Minx P."/>
            <person name="Wilson R."/>
            <person name="Durrens P."/>
            <person name="Jean G."/>
            <person name="Marck C."/>
            <person name="Martin T."/>
            <person name="Nikolski M."/>
            <person name="Rolland T."/>
            <person name="Seret M.-L."/>
            <person name="Casaregola S."/>
            <person name="Despons L."/>
            <person name="Fairhead C."/>
            <person name="Fischer G."/>
            <person name="Lafontaine I."/>
            <person name="Leh V."/>
            <person name="Lemaire M."/>
            <person name="de Montigny J."/>
            <person name="Neuveglise C."/>
            <person name="Thierry A."/>
            <person name="Blanc-Lenfle I."/>
            <person name="Bleykasten C."/>
            <person name="Diffels J."/>
            <person name="Fritsch E."/>
            <person name="Frangeul L."/>
            <person name="Goeffon A."/>
            <person name="Jauniaux N."/>
            <person name="Kachouri-Lafond R."/>
            <person name="Payen C."/>
            <person name="Potier S."/>
            <person name="Pribylova L."/>
            <person name="Ozanne C."/>
            <person name="Richard G.-F."/>
            <person name="Sacerdot C."/>
            <person name="Straub M.-L."/>
            <person name="Talla E."/>
        </authorList>
    </citation>
    <scope>NUCLEOTIDE SEQUENCE [LARGE SCALE GENOMIC DNA]</scope>
    <source>
        <strain evidence="5">ATCC 56472 / CBS 6340 / NRRL Y-8284</strain>
    </source>
</reference>
<keyword evidence="1" id="KW-0175">Coiled coil</keyword>
<dbReference type="OMA" id="VHGFEIY"/>
<dbReference type="Proteomes" id="UP000002036">
    <property type="component" value="Chromosome B"/>
</dbReference>
<proteinExistence type="predicted"/>
<dbReference type="Pfam" id="PF25995">
    <property type="entry name" value="STB6_N"/>
    <property type="match status" value="1"/>
</dbReference>
<organism evidence="4 5">
    <name type="scientific">Lachancea thermotolerans (strain ATCC 56472 / CBS 6340 / NRRL Y-8284)</name>
    <name type="common">Yeast</name>
    <name type="synonym">Kluyveromyces thermotolerans</name>
    <dbReference type="NCBI Taxonomy" id="559295"/>
    <lineage>
        <taxon>Eukaryota</taxon>
        <taxon>Fungi</taxon>
        <taxon>Dikarya</taxon>
        <taxon>Ascomycota</taxon>
        <taxon>Saccharomycotina</taxon>
        <taxon>Saccharomycetes</taxon>
        <taxon>Saccharomycetales</taxon>
        <taxon>Saccharomycetaceae</taxon>
        <taxon>Lachancea</taxon>
    </lineage>
</organism>
<accession>C5DCM2</accession>
<dbReference type="GO" id="GO:0070822">
    <property type="term" value="C:Sin3-type complex"/>
    <property type="evidence" value="ECO:0007669"/>
    <property type="project" value="TreeGrafter"/>
</dbReference>
<name>C5DCM2_LACTC</name>
<dbReference type="OrthoDB" id="19806at2759"/>